<gene>
    <name evidence="3" type="ORF">M0638_20770</name>
</gene>
<dbReference type="CDD" id="cd11524">
    <property type="entry name" value="SYLF"/>
    <property type="match status" value="1"/>
</dbReference>
<keyword evidence="4" id="KW-1185">Reference proteome</keyword>
<dbReference type="Pfam" id="PF04366">
    <property type="entry name" value="Ysc84"/>
    <property type="match status" value="1"/>
</dbReference>
<feature type="domain" description="Ysc84 actin-binding" evidence="2">
    <location>
        <begin position="94"/>
        <end position="215"/>
    </location>
</feature>
<evidence type="ECO:0000313" key="3">
    <source>
        <dbReference type="EMBL" id="MCK8786809.1"/>
    </source>
</evidence>
<sequence>MVLAFGCALSGPALAQGEQQALVDRATLAVQEMLGYGNDAANAADTLRRARAVMVCPRIFRAGFIFGGEGGDCALLARDANGSWSSPAFYTMGSASIGLTAGIQEMELMMLIMTERGLRAVMDSQFKIGGDASIAVATLGGSVQGATTAAIGADILAYARSRGLFASLSLSGSILSSRSSWNRAYYGKEVGPQQIVIGMEAHNPGADPLRAVLTRYGSRQAAAEARPLLPPPVAGGAPGGYGAGPAYGGAAPGGTVSRESLPPPR</sequence>
<name>A0A9X2BYB9_9PROT</name>
<dbReference type="EMBL" id="JALPRX010000097">
    <property type="protein sequence ID" value="MCK8786809.1"/>
    <property type="molecule type" value="Genomic_DNA"/>
</dbReference>
<protein>
    <submittedName>
        <fullName evidence="3">Lipid-binding SYLF domain-containing protein</fullName>
    </submittedName>
</protein>
<comment type="caution">
    <text evidence="3">The sequence shown here is derived from an EMBL/GenBank/DDBJ whole genome shotgun (WGS) entry which is preliminary data.</text>
</comment>
<dbReference type="PANTHER" id="PTHR15629">
    <property type="entry name" value="SH3YL1 PROTEIN"/>
    <property type="match status" value="1"/>
</dbReference>
<evidence type="ECO:0000256" key="1">
    <source>
        <dbReference type="SAM" id="MobiDB-lite"/>
    </source>
</evidence>
<dbReference type="RefSeq" id="WP_248668921.1">
    <property type="nucleotide sequence ID" value="NZ_JALPRX010000097.1"/>
</dbReference>
<dbReference type="PANTHER" id="PTHR15629:SF2">
    <property type="entry name" value="SH3 DOMAIN-CONTAINING YSC84-LIKE PROTEIN 1"/>
    <property type="match status" value="1"/>
</dbReference>
<feature type="compositionally biased region" description="Gly residues" evidence="1">
    <location>
        <begin position="236"/>
        <end position="252"/>
    </location>
</feature>
<reference evidence="3" key="1">
    <citation type="submission" date="2022-04" db="EMBL/GenBank/DDBJ databases">
        <title>Roseomonas acroporae sp. nov., isolated from coral Acropora digitifera.</title>
        <authorList>
            <person name="Sun H."/>
        </authorList>
    </citation>
    <scope>NUCLEOTIDE SEQUENCE</scope>
    <source>
        <strain evidence="3">NAR14</strain>
    </source>
</reference>
<organism evidence="3 4">
    <name type="scientific">Roseomonas acroporae</name>
    <dbReference type="NCBI Taxonomy" id="2937791"/>
    <lineage>
        <taxon>Bacteria</taxon>
        <taxon>Pseudomonadati</taxon>
        <taxon>Pseudomonadota</taxon>
        <taxon>Alphaproteobacteria</taxon>
        <taxon>Acetobacterales</taxon>
        <taxon>Roseomonadaceae</taxon>
        <taxon>Roseomonas</taxon>
    </lineage>
</organism>
<feature type="region of interest" description="Disordered" evidence="1">
    <location>
        <begin position="224"/>
        <end position="265"/>
    </location>
</feature>
<accession>A0A9X2BYB9</accession>
<dbReference type="Proteomes" id="UP001139516">
    <property type="component" value="Unassembled WGS sequence"/>
</dbReference>
<evidence type="ECO:0000313" key="4">
    <source>
        <dbReference type="Proteomes" id="UP001139516"/>
    </source>
</evidence>
<dbReference type="AlphaFoldDB" id="A0A9X2BYB9"/>
<proteinExistence type="predicted"/>
<dbReference type="InterPro" id="IPR051702">
    <property type="entry name" value="SH3_domain_YSC84-like"/>
</dbReference>
<dbReference type="InterPro" id="IPR007461">
    <property type="entry name" value="Ysc84_actin-binding"/>
</dbReference>
<dbReference type="GO" id="GO:0035091">
    <property type="term" value="F:phosphatidylinositol binding"/>
    <property type="evidence" value="ECO:0007669"/>
    <property type="project" value="TreeGrafter"/>
</dbReference>
<evidence type="ECO:0000259" key="2">
    <source>
        <dbReference type="Pfam" id="PF04366"/>
    </source>
</evidence>